<dbReference type="InterPro" id="IPR029058">
    <property type="entry name" value="AB_hydrolase_fold"/>
</dbReference>
<dbReference type="OrthoDB" id="9797755at2"/>
<protein>
    <submittedName>
        <fullName evidence="1">Alpha/beta fold hydrolase</fullName>
    </submittedName>
</protein>
<dbReference type="PANTHER" id="PTHR36513">
    <property type="entry name" value="ABC TRANSMEMBRANE TYPE-1 DOMAIN-CONTAINING PROTEIN"/>
    <property type="match status" value="1"/>
</dbReference>
<dbReference type="AlphaFoldDB" id="A0A437M8C5"/>
<dbReference type="RefSeq" id="WP_127743103.1">
    <property type="nucleotide sequence ID" value="NZ_SACN01000001.1"/>
</dbReference>
<keyword evidence="1" id="KW-0378">Hydrolase</keyword>
<comment type="caution">
    <text evidence="1">The sequence shown here is derived from an EMBL/GenBank/DDBJ whole genome shotgun (WGS) entry which is preliminary data.</text>
</comment>
<sequence>MARVFFVTNRNYKGRNNQAKFGGSFSEDGVAALRYGYAELSIAGDAASIDSAVVFPEPDLKKPLEKQPKSGSEAFLRMLKDAIVNGCVHTVIFIHGFNVSFEDALKSAALLSDSLEFEGKKLNVVLFSWPSDGKAIPLMSYYSDRDDARVTAPALARLYLRLWDFISQMKTDEYCGRALHILAHSMGNYVLRNGLQALRAKEPRRIARLFDQIILAAPDEDDDAFETDDKLRMLPALARQVTAYYNRNDRALLVSDKTKSNPDRLGSDGPRMIDMVPKKVAFVDCSRFAGQSDTLVQHSYFVNCKEVTADIRAVLEGFMPDDIGNREIVRAERLYRLGNAAEKVIVHPTPPA</sequence>
<dbReference type="Proteomes" id="UP000282971">
    <property type="component" value="Unassembled WGS sequence"/>
</dbReference>
<dbReference type="PANTHER" id="PTHR36513:SF1">
    <property type="entry name" value="TRANSMEMBRANE PROTEIN"/>
    <property type="match status" value="1"/>
</dbReference>
<dbReference type="Gene3D" id="3.40.50.1820">
    <property type="entry name" value="alpha/beta hydrolase"/>
    <property type="match status" value="1"/>
</dbReference>
<evidence type="ECO:0000313" key="1">
    <source>
        <dbReference type="EMBL" id="RVT93960.1"/>
    </source>
</evidence>
<dbReference type="EMBL" id="SACN01000001">
    <property type="protein sequence ID" value="RVT93960.1"/>
    <property type="molecule type" value="Genomic_DNA"/>
</dbReference>
<organism evidence="1 2">
    <name type="scientific">Sphingomonas crocodyli</name>
    <dbReference type="NCBI Taxonomy" id="1979270"/>
    <lineage>
        <taxon>Bacteria</taxon>
        <taxon>Pseudomonadati</taxon>
        <taxon>Pseudomonadota</taxon>
        <taxon>Alphaproteobacteria</taxon>
        <taxon>Sphingomonadales</taxon>
        <taxon>Sphingomonadaceae</taxon>
        <taxon>Sphingomonas</taxon>
    </lineage>
</organism>
<accession>A0A437M8C5</accession>
<keyword evidence="2" id="KW-1185">Reference proteome</keyword>
<dbReference type="Pfam" id="PF05990">
    <property type="entry name" value="DUF900"/>
    <property type="match status" value="1"/>
</dbReference>
<name>A0A437M8C5_9SPHN</name>
<dbReference type="GO" id="GO:0016787">
    <property type="term" value="F:hydrolase activity"/>
    <property type="evidence" value="ECO:0007669"/>
    <property type="project" value="UniProtKB-KW"/>
</dbReference>
<dbReference type="InterPro" id="IPR010297">
    <property type="entry name" value="DUF900_hydrolase"/>
</dbReference>
<gene>
    <name evidence="1" type="ORF">EOD43_08895</name>
</gene>
<dbReference type="SUPFAM" id="SSF53474">
    <property type="entry name" value="alpha/beta-Hydrolases"/>
    <property type="match status" value="1"/>
</dbReference>
<evidence type="ECO:0000313" key="2">
    <source>
        <dbReference type="Proteomes" id="UP000282971"/>
    </source>
</evidence>
<proteinExistence type="predicted"/>
<reference evidence="1 2" key="1">
    <citation type="submission" date="2019-01" db="EMBL/GenBank/DDBJ databases">
        <authorList>
            <person name="Chen W.-M."/>
        </authorList>
    </citation>
    <scope>NUCLEOTIDE SEQUENCE [LARGE SCALE GENOMIC DNA]</scope>
    <source>
        <strain evidence="1 2">CCP-7</strain>
    </source>
</reference>